<evidence type="ECO:0000313" key="6">
    <source>
        <dbReference type="Proteomes" id="UP000008810"/>
    </source>
</evidence>
<evidence type="ECO:0000256" key="1">
    <source>
        <dbReference type="ARBA" id="ARBA00022670"/>
    </source>
</evidence>
<proteinExistence type="predicted"/>
<reference evidence="5" key="3">
    <citation type="submission" date="2018-08" db="UniProtKB">
        <authorList>
            <consortium name="EnsemblPlants"/>
        </authorList>
    </citation>
    <scope>IDENTIFICATION</scope>
    <source>
        <strain evidence="5">cv. Bd21</strain>
    </source>
</reference>
<gene>
    <name evidence="4" type="ORF">BRADI_2g46160v3</name>
</gene>
<dbReference type="OrthoDB" id="10607925at2759"/>
<organism evidence="5">
    <name type="scientific">Brachypodium distachyon</name>
    <name type="common">Purple false brome</name>
    <name type="synonym">Trachynia distachya</name>
    <dbReference type="NCBI Taxonomy" id="15368"/>
    <lineage>
        <taxon>Eukaryota</taxon>
        <taxon>Viridiplantae</taxon>
        <taxon>Streptophyta</taxon>
        <taxon>Embryophyta</taxon>
        <taxon>Tracheophyta</taxon>
        <taxon>Spermatophyta</taxon>
        <taxon>Magnoliopsida</taxon>
        <taxon>Liliopsida</taxon>
        <taxon>Poales</taxon>
        <taxon>Poaceae</taxon>
        <taxon>BOP clade</taxon>
        <taxon>Pooideae</taxon>
        <taxon>Stipodae</taxon>
        <taxon>Brachypodieae</taxon>
        <taxon>Brachypodium</taxon>
    </lineage>
</organism>
<evidence type="ECO:0000313" key="5">
    <source>
        <dbReference type="EnsemblPlants" id="KQK09121"/>
    </source>
</evidence>
<reference evidence="4 5" key="1">
    <citation type="journal article" date="2010" name="Nature">
        <title>Genome sequencing and analysis of the model grass Brachypodium distachyon.</title>
        <authorList>
            <consortium name="International Brachypodium Initiative"/>
        </authorList>
    </citation>
    <scope>NUCLEOTIDE SEQUENCE [LARGE SCALE GENOMIC DNA]</scope>
    <source>
        <strain evidence="4 5">Bd21</strain>
    </source>
</reference>
<feature type="compositionally biased region" description="Low complexity" evidence="3">
    <location>
        <begin position="110"/>
        <end position="121"/>
    </location>
</feature>
<evidence type="ECO:0000256" key="3">
    <source>
        <dbReference type="SAM" id="MobiDB-lite"/>
    </source>
</evidence>
<protein>
    <submittedName>
        <fullName evidence="4 5">Uncharacterized protein</fullName>
    </submittedName>
</protein>
<dbReference type="HOGENOM" id="CLU_1322524_0_0_1"/>
<reference evidence="4" key="2">
    <citation type="submission" date="2017-06" db="EMBL/GenBank/DDBJ databases">
        <title>WGS assembly of Brachypodium distachyon.</title>
        <authorList>
            <consortium name="The International Brachypodium Initiative"/>
            <person name="Lucas S."/>
            <person name="Harmon-Smith M."/>
            <person name="Lail K."/>
            <person name="Tice H."/>
            <person name="Grimwood J."/>
            <person name="Bruce D."/>
            <person name="Barry K."/>
            <person name="Shu S."/>
            <person name="Lindquist E."/>
            <person name="Wang M."/>
            <person name="Pitluck S."/>
            <person name="Vogel J.P."/>
            <person name="Garvin D.F."/>
            <person name="Mockler T.C."/>
            <person name="Schmutz J."/>
            <person name="Rokhsar D."/>
            <person name="Bevan M.W."/>
        </authorList>
    </citation>
    <scope>NUCLEOTIDE SEQUENCE</scope>
    <source>
        <strain evidence="4">Bd21</strain>
    </source>
</reference>
<dbReference type="AlphaFoldDB" id="I1HQ87"/>
<keyword evidence="2" id="KW-0378">Hydrolase</keyword>
<dbReference type="PANTHER" id="PTHR47967">
    <property type="entry name" value="OS07G0603500 PROTEIN-RELATED"/>
    <property type="match status" value="1"/>
</dbReference>
<dbReference type="EMBL" id="CM000881">
    <property type="protein sequence ID" value="KQK09121.1"/>
    <property type="molecule type" value="Genomic_DNA"/>
</dbReference>
<dbReference type="PANTHER" id="PTHR47967:SF6">
    <property type="entry name" value="ASPARTYL PROTEASE 37"/>
    <property type="match status" value="1"/>
</dbReference>
<sequence>MVSRTSRCPRSWASARGALRGLPALGAEVHVLPAPARVQERREARPGADAAAAVHKASEWVVVPMSTSSRYPSYYYLNLDGISIGERQGHVLQEEQDQRTMPGPAGALESPVSGSADGDSSGMGPDAYGMIIDIASTITFLEESLYEEMVGDLEEEIRLPRGSGSDLGRDLCFILPEGVPMSRVYAPPVSLAFEGEWLRLDKEKMFVE</sequence>
<dbReference type="InterPro" id="IPR051708">
    <property type="entry name" value="Plant_Aspart_Prot_A1"/>
</dbReference>
<dbReference type="GO" id="GO:0008233">
    <property type="term" value="F:peptidase activity"/>
    <property type="evidence" value="ECO:0007669"/>
    <property type="project" value="UniProtKB-KW"/>
</dbReference>
<name>I1HQ87_BRADI</name>
<dbReference type="eggNOG" id="KOG1339">
    <property type="taxonomic scope" value="Eukaryota"/>
</dbReference>
<feature type="region of interest" description="Disordered" evidence="3">
    <location>
        <begin position="95"/>
        <end position="121"/>
    </location>
</feature>
<evidence type="ECO:0000313" key="4">
    <source>
        <dbReference type="EMBL" id="KQK09121.1"/>
    </source>
</evidence>
<dbReference type="STRING" id="15368.I1HQ87"/>
<evidence type="ECO:0000256" key="2">
    <source>
        <dbReference type="ARBA" id="ARBA00022801"/>
    </source>
</evidence>
<dbReference type="InterPro" id="IPR021109">
    <property type="entry name" value="Peptidase_aspartic_dom_sf"/>
</dbReference>
<keyword evidence="1" id="KW-0645">Protease</keyword>
<dbReference type="InParanoid" id="I1HQ87"/>
<dbReference type="GO" id="GO:0006508">
    <property type="term" value="P:proteolysis"/>
    <property type="evidence" value="ECO:0007669"/>
    <property type="project" value="UniProtKB-KW"/>
</dbReference>
<dbReference type="Gene3D" id="2.40.70.10">
    <property type="entry name" value="Acid Proteases"/>
    <property type="match status" value="1"/>
</dbReference>
<accession>I1HQ87</accession>
<dbReference type="SUPFAM" id="SSF50630">
    <property type="entry name" value="Acid proteases"/>
    <property type="match status" value="1"/>
</dbReference>
<dbReference type="EnsemblPlants" id="KQK09121">
    <property type="protein sequence ID" value="KQK09121"/>
    <property type="gene ID" value="BRADI_2g46160v3"/>
</dbReference>
<dbReference type="Proteomes" id="UP000008810">
    <property type="component" value="Chromosome 2"/>
</dbReference>
<keyword evidence="6" id="KW-1185">Reference proteome</keyword>
<dbReference type="Gramene" id="KQK09121">
    <property type="protein sequence ID" value="KQK09121"/>
    <property type="gene ID" value="BRADI_2g46160v3"/>
</dbReference>